<evidence type="ECO:0000313" key="5">
    <source>
        <dbReference type="Proteomes" id="UP000001611"/>
    </source>
</evidence>
<dbReference type="GO" id="GO:0008270">
    <property type="term" value="F:zinc ion binding"/>
    <property type="evidence" value="ECO:0007669"/>
    <property type="project" value="InterPro"/>
</dbReference>
<feature type="region of interest" description="Disordered" evidence="2">
    <location>
        <begin position="84"/>
        <end position="113"/>
    </location>
</feature>
<keyword evidence="1" id="KW-0539">Nucleus</keyword>
<accession>G2XFZ0</accession>
<reference evidence="4 5" key="1">
    <citation type="submission" date="2008-03" db="EMBL/GenBank/DDBJ databases">
        <title>The Genome Sequence of Verticillium dahliae VdLs.17.</title>
        <authorList>
            <consortium name="The Broad Institute Genome Sequencing Platform"/>
            <person name="Ma L.-J.J."/>
            <person name="Klosterman S.J."/>
            <person name="Subbarao K."/>
            <person name="Dobinson K."/>
            <person name="Veronese P."/>
            <person name="Kang S."/>
            <person name="Gold S.E."/>
            <person name="Young S."/>
            <person name="Jaffe D."/>
            <person name="Gnerre S."/>
            <person name="Berlin A."/>
            <person name="Heiman D."/>
            <person name="Hepburn T."/>
            <person name="Sykes S."/>
            <person name="Alvarado L."/>
            <person name="Kodira C.D."/>
            <person name="Lander E."/>
            <person name="Galagan J."/>
            <person name="Nusbaum C."/>
            <person name="Birren B."/>
        </authorList>
    </citation>
    <scope>NUCLEOTIDE SEQUENCE [LARGE SCALE GENOMIC DNA]</scope>
    <source>
        <strain evidence="5">VdLs.17 / ATCC MYA-4575 / FGSC 10137</strain>
    </source>
</reference>
<sequence>METGGFQKAFMLCALATRAASALRLHYERTDLSPLAQEIRRHVLWCLMMADAQVPVGLSECELCPHKVIYLEFPCNEEDFVSESEAQSQSLDGIPEGDSFGRLCSRSSSGETS</sequence>
<dbReference type="EMBL" id="DS572718">
    <property type="protein sequence ID" value="EGY18809.1"/>
    <property type="molecule type" value="Genomic_DNA"/>
</dbReference>
<dbReference type="Proteomes" id="UP000001611">
    <property type="component" value="Chromosome 5"/>
</dbReference>
<protein>
    <recommendedName>
        <fullName evidence="3">Xylanolytic transcriptional activator regulatory domain-containing protein</fullName>
    </recommendedName>
</protein>
<gene>
    <name evidence="4" type="ORF">VDAG_08969</name>
</gene>
<evidence type="ECO:0000313" key="4">
    <source>
        <dbReference type="EMBL" id="EGY18809.1"/>
    </source>
</evidence>
<evidence type="ECO:0000256" key="1">
    <source>
        <dbReference type="ARBA" id="ARBA00023242"/>
    </source>
</evidence>
<proteinExistence type="predicted"/>
<dbReference type="InParanoid" id="G2XFZ0"/>
<dbReference type="HOGENOM" id="CLU_2135445_0_0_1"/>
<organism evidence="4 5">
    <name type="scientific">Verticillium dahliae (strain VdLs.17 / ATCC MYA-4575 / FGSC 10137)</name>
    <name type="common">Verticillium wilt</name>
    <dbReference type="NCBI Taxonomy" id="498257"/>
    <lineage>
        <taxon>Eukaryota</taxon>
        <taxon>Fungi</taxon>
        <taxon>Dikarya</taxon>
        <taxon>Ascomycota</taxon>
        <taxon>Pezizomycotina</taxon>
        <taxon>Sordariomycetes</taxon>
        <taxon>Hypocreomycetidae</taxon>
        <taxon>Glomerellales</taxon>
        <taxon>Plectosphaerellaceae</taxon>
        <taxon>Verticillium</taxon>
    </lineage>
</organism>
<evidence type="ECO:0000256" key="2">
    <source>
        <dbReference type="SAM" id="MobiDB-lite"/>
    </source>
</evidence>
<dbReference type="GO" id="GO:0006351">
    <property type="term" value="P:DNA-templated transcription"/>
    <property type="evidence" value="ECO:0007669"/>
    <property type="project" value="InterPro"/>
</dbReference>
<dbReference type="RefSeq" id="XP_009655067.1">
    <property type="nucleotide sequence ID" value="XM_009656772.1"/>
</dbReference>
<dbReference type="AlphaFoldDB" id="G2XFZ0"/>
<dbReference type="KEGG" id="vda:VDAG_08969"/>
<dbReference type="InterPro" id="IPR007219">
    <property type="entry name" value="XnlR_reg_dom"/>
</dbReference>
<evidence type="ECO:0000259" key="3">
    <source>
        <dbReference type="Pfam" id="PF04082"/>
    </source>
</evidence>
<keyword evidence="5" id="KW-1185">Reference proteome</keyword>
<dbReference type="GeneID" id="20710432"/>
<dbReference type="CDD" id="cd12148">
    <property type="entry name" value="fungal_TF_MHR"/>
    <property type="match status" value="1"/>
</dbReference>
<feature type="domain" description="Xylanolytic transcriptional activator regulatory" evidence="3">
    <location>
        <begin position="8"/>
        <end position="88"/>
    </location>
</feature>
<dbReference type="GO" id="GO:0003677">
    <property type="term" value="F:DNA binding"/>
    <property type="evidence" value="ECO:0007669"/>
    <property type="project" value="InterPro"/>
</dbReference>
<name>G2XFZ0_VERDV</name>
<dbReference type="Pfam" id="PF04082">
    <property type="entry name" value="Fungal_trans"/>
    <property type="match status" value="1"/>
</dbReference>